<feature type="compositionally biased region" description="Basic and acidic residues" evidence="1">
    <location>
        <begin position="20"/>
        <end position="40"/>
    </location>
</feature>
<evidence type="ECO:0008006" key="4">
    <source>
        <dbReference type="Google" id="ProtNLM"/>
    </source>
</evidence>
<name>A0ABQ3MLG2_9PSEU</name>
<reference evidence="3" key="1">
    <citation type="journal article" date="2019" name="Int. J. Syst. Evol. Microbiol.">
        <title>The Global Catalogue of Microorganisms (GCM) 10K type strain sequencing project: providing services to taxonomists for standard genome sequencing and annotation.</title>
        <authorList>
            <consortium name="The Broad Institute Genomics Platform"/>
            <consortium name="The Broad Institute Genome Sequencing Center for Infectious Disease"/>
            <person name="Wu L."/>
            <person name="Ma J."/>
        </authorList>
    </citation>
    <scope>NUCLEOTIDE SEQUENCE [LARGE SCALE GENOMIC DNA]</scope>
    <source>
        <strain evidence="3">CGMCC 4.7367</strain>
    </source>
</reference>
<dbReference type="Proteomes" id="UP000605568">
    <property type="component" value="Unassembled WGS sequence"/>
</dbReference>
<proteinExistence type="predicted"/>
<protein>
    <recommendedName>
        <fullName evidence="4">Transposase</fullName>
    </recommendedName>
</protein>
<accession>A0ABQ3MLG2</accession>
<evidence type="ECO:0000313" key="2">
    <source>
        <dbReference type="EMBL" id="GHH49493.1"/>
    </source>
</evidence>
<gene>
    <name evidence="2" type="ORF">GCM10017774_57040</name>
</gene>
<organism evidence="2 3">
    <name type="scientific">Lentzea cavernae</name>
    <dbReference type="NCBI Taxonomy" id="2020703"/>
    <lineage>
        <taxon>Bacteria</taxon>
        <taxon>Bacillati</taxon>
        <taxon>Actinomycetota</taxon>
        <taxon>Actinomycetes</taxon>
        <taxon>Pseudonocardiales</taxon>
        <taxon>Pseudonocardiaceae</taxon>
        <taxon>Lentzea</taxon>
    </lineage>
</organism>
<feature type="region of interest" description="Disordered" evidence="1">
    <location>
        <begin position="20"/>
        <end position="53"/>
    </location>
</feature>
<evidence type="ECO:0000256" key="1">
    <source>
        <dbReference type="SAM" id="MobiDB-lite"/>
    </source>
</evidence>
<dbReference type="EMBL" id="BNAR01000009">
    <property type="protein sequence ID" value="GHH49493.1"/>
    <property type="molecule type" value="Genomic_DNA"/>
</dbReference>
<keyword evidence="3" id="KW-1185">Reference proteome</keyword>
<evidence type="ECO:0000313" key="3">
    <source>
        <dbReference type="Proteomes" id="UP000605568"/>
    </source>
</evidence>
<sequence>MRAWLAKLWANEGMAREARENKRTVGRAATDHEVGEHLTEVGRAPNRPTMPQASCLIGATPQASRLYQEAWAVGSHHESRHSTCCT</sequence>
<comment type="caution">
    <text evidence="2">The sequence shown here is derived from an EMBL/GenBank/DDBJ whole genome shotgun (WGS) entry which is preliminary data.</text>
</comment>